<dbReference type="AlphaFoldDB" id="A0AAJ0MTH5"/>
<proteinExistence type="predicted"/>
<protein>
    <submittedName>
        <fullName evidence="2">Uncharacterized protein</fullName>
    </submittedName>
</protein>
<organism evidence="2 3">
    <name type="scientific">Neurospora hispaniola</name>
    <dbReference type="NCBI Taxonomy" id="588809"/>
    <lineage>
        <taxon>Eukaryota</taxon>
        <taxon>Fungi</taxon>
        <taxon>Dikarya</taxon>
        <taxon>Ascomycota</taxon>
        <taxon>Pezizomycotina</taxon>
        <taxon>Sordariomycetes</taxon>
        <taxon>Sordariomycetidae</taxon>
        <taxon>Sordariales</taxon>
        <taxon>Sordariaceae</taxon>
        <taxon>Neurospora</taxon>
    </lineage>
</organism>
<dbReference type="EMBL" id="JAULSX010000003">
    <property type="protein sequence ID" value="KAK3495401.1"/>
    <property type="molecule type" value="Genomic_DNA"/>
</dbReference>
<name>A0AAJ0MTH5_9PEZI</name>
<feature type="compositionally biased region" description="Polar residues" evidence="1">
    <location>
        <begin position="121"/>
        <end position="136"/>
    </location>
</feature>
<dbReference type="RefSeq" id="XP_062694830.1">
    <property type="nucleotide sequence ID" value="XM_062837111.1"/>
</dbReference>
<accession>A0AAJ0MTH5</accession>
<comment type="caution">
    <text evidence="2">The sequence shown here is derived from an EMBL/GenBank/DDBJ whole genome shotgun (WGS) entry which is preliminary data.</text>
</comment>
<dbReference type="Proteomes" id="UP001285908">
    <property type="component" value="Unassembled WGS sequence"/>
</dbReference>
<keyword evidence="3" id="KW-1185">Reference proteome</keyword>
<evidence type="ECO:0000313" key="3">
    <source>
        <dbReference type="Proteomes" id="UP001285908"/>
    </source>
</evidence>
<gene>
    <name evidence="2" type="ORF">B0T23DRAFT_378656</name>
</gene>
<feature type="region of interest" description="Disordered" evidence="1">
    <location>
        <begin position="109"/>
        <end position="136"/>
    </location>
</feature>
<reference evidence="2 3" key="1">
    <citation type="journal article" date="2023" name="Mol. Phylogenet. Evol.">
        <title>Genome-scale phylogeny and comparative genomics of the fungal order Sordariales.</title>
        <authorList>
            <person name="Hensen N."/>
            <person name="Bonometti L."/>
            <person name="Westerberg I."/>
            <person name="Brannstrom I.O."/>
            <person name="Guillou S."/>
            <person name="Cros-Aarteil S."/>
            <person name="Calhoun S."/>
            <person name="Haridas S."/>
            <person name="Kuo A."/>
            <person name="Mondo S."/>
            <person name="Pangilinan J."/>
            <person name="Riley R."/>
            <person name="LaButti K."/>
            <person name="Andreopoulos B."/>
            <person name="Lipzen A."/>
            <person name="Chen C."/>
            <person name="Yan M."/>
            <person name="Daum C."/>
            <person name="Ng V."/>
            <person name="Clum A."/>
            <person name="Steindorff A."/>
            <person name="Ohm R.A."/>
            <person name="Martin F."/>
            <person name="Silar P."/>
            <person name="Natvig D.O."/>
            <person name="Lalanne C."/>
            <person name="Gautier V."/>
            <person name="Ament-Velasquez S.L."/>
            <person name="Kruys A."/>
            <person name="Hutchinson M.I."/>
            <person name="Powell A.J."/>
            <person name="Barry K."/>
            <person name="Miller A.N."/>
            <person name="Grigoriev I.V."/>
            <person name="Debuchy R."/>
            <person name="Gladieux P."/>
            <person name="Hiltunen Thoren M."/>
            <person name="Johannesson H."/>
        </authorList>
    </citation>
    <scope>NUCLEOTIDE SEQUENCE [LARGE SCALE GENOMIC DNA]</scope>
    <source>
        <strain evidence="2 3">FGSC 10403</strain>
    </source>
</reference>
<sequence>MPASEQATLANASFRGLPNMMISGQGFFELEACSSTTEAVRRRMAVTAAFAFDHPGPDVDPTYKDRQHYKIEIMWTLNQGINRLNGQQLSTDDISMDDIDVRCTMVNKHPRMDGNRHQRSRQMVWSDQGRNVMTEK</sequence>
<evidence type="ECO:0000256" key="1">
    <source>
        <dbReference type="SAM" id="MobiDB-lite"/>
    </source>
</evidence>
<dbReference type="GeneID" id="87874733"/>
<evidence type="ECO:0000313" key="2">
    <source>
        <dbReference type="EMBL" id="KAK3495401.1"/>
    </source>
</evidence>